<evidence type="ECO:0000313" key="2">
    <source>
        <dbReference type="EMBL" id="KAE9387167.1"/>
    </source>
</evidence>
<gene>
    <name evidence="2" type="ORF">BT96DRAFT_492559</name>
</gene>
<dbReference type="AlphaFoldDB" id="A0A6A4GPK5"/>
<evidence type="ECO:0000313" key="3">
    <source>
        <dbReference type="Proteomes" id="UP000799118"/>
    </source>
</evidence>
<reference evidence="2" key="1">
    <citation type="journal article" date="2019" name="Environ. Microbiol.">
        <title>Fungal ecological strategies reflected in gene transcription - a case study of two litter decomposers.</title>
        <authorList>
            <person name="Barbi F."/>
            <person name="Kohler A."/>
            <person name="Barry K."/>
            <person name="Baskaran P."/>
            <person name="Daum C."/>
            <person name="Fauchery L."/>
            <person name="Ihrmark K."/>
            <person name="Kuo A."/>
            <person name="LaButti K."/>
            <person name="Lipzen A."/>
            <person name="Morin E."/>
            <person name="Grigoriev I.V."/>
            <person name="Henrissat B."/>
            <person name="Lindahl B."/>
            <person name="Martin F."/>
        </authorList>
    </citation>
    <scope>NUCLEOTIDE SEQUENCE</scope>
    <source>
        <strain evidence="2">JB14</strain>
    </source>
</reference>
<dbReference type="Pfam" id="PF22485">
    <property type="entry name" value="DUF6987"/>
    <property type="match status" value="1"/>
</dbReference>
<keyword evidence="3" id="KW-1185">Reference proteome</keyword>
<name>A0A6A4GPK5_9AGAR</name>
<protein>
    <recommendedName>
        <fullName evidence="1">DUF6987 domain-containing protein</fullName>
    </recommendedName>
</protein>
<dbReference type="InterPro" id="IPR054256">
    <property type="entry name" value="DUF6987"/>
</dbReference>
<accession>A0A6A4GPK5</accession>
<organism evidence="2 3">
    <name type="scientific">Gymnopus androsaceus JB14</name>
    <dbReference type="NCBI Taxonomy" id="1447944"/>
    <lineage>
        <taxon>Eukaryota</taxon>
        <taxon>Fungi</taxon>
        <taxon>Dikarya</taxon>
        <taxon>Basidiomycota</taxon>
        <taxon>Agaricomycotina</taxon>
        <taxon>Agaricomycetes</taxon>
        <taxon>Agaricomycetidae</taxon>
        <taxon>Agaricales</taxon>
        <taxon>Marasmiineae</taxon>
        <taxon>Omphalotaceae</taxon>
        <taxon>Gymnopus</taxon>
    </lineage>
</organism>
<dbReference type="Proteomes" id="UP000799118">
    <property type="component" value="Unassembled WGS sequence"/>
</dbReference>
<dbReference type="OrthoDB" id="3937590at2759"/>
<evidence type="ECO:0000259" key="1">
    <source>
        <dbReference type="Pfam" id="PF22485"/>
    </source>
</evidence>
<proteinExistence type="predicted"/>
<sequence length="244" mass="28380">MLVTTAVFGCTSHFCWGNDPDEKPAVIAPHNVLNFVIDFCHDKDIVHAPRWVWWMLFARASSRNKFLKNHREAYLEMHNRIFNHRKDNIDYYNMFDWVAGLSLPDEFLDAALGVPSFGDSGVKEMGWDRFGKRKYDLPDSPCLVVPLTDFLRENFLVLIQAKADDSFIKDTGFQVSLLCNMIRQQIENMQSKEEKHRNEELVEQLKPFLQQADKIMIKATTLIKRVDRKEVVTDSEKKKAALKV</sequence>
<feature type="domain" description="DUF6987" evidence="1">
    <location>
        <begin position="166"/>
        <end position="241"/>
    </location>
</feature>
<dbReference type="EMBL" id="ML769818">
    <property type="protein sequence ID" value="KAE9387167.1"/>
    <property type="molecule type" value="Genomic_DNA"/>
</dbReference>